<comment type="caution">
    <text evidence="1">The sequence shown here is derived from an EMBL/GenBank/DDBJ whole genome shotgun (WGS) entry which is preliminary data.</text>
</comment>
<keyword evidence="2" id="KW-1185">Reference proteome</keyword>
<evidence type="ECO:0000313" key="1">
    <source>
        <dbReference type="EMBL" id="GAA1747993.1"/>
    </source>
</evidence>
<sequence>MAGRNGASDQRGRLASDPFDYRIAKDGAVIVSRGGRPVTTVGGRDAGRLAAALQRADDLTTQHLLARITGNYKRGNERG</sequence>
<gene>
    <name evidence="1" type="ORF">GCM10009747_01410</name>
</gene>
<protein>
    <recommendedName>
        <fullName evidence="3">Type II toxin-antitoxin system prevent-host-death family antitoxin</fullName>
    </recommendedName>
</protein>
<proteinExistence type="predicted"/>
<evidence type="ECO:0008006" key="3">
    <source>
        <dbReference type="Google" id="ProtNLM"/>
    </source>
</evidence>
<reference evidence="1 2" key="1">
    <citation type="journal article" date="2019" name="Int. J. Syst. Evol. Microbiol.">
        <title>The Global Catalogue of Microorganisms (GCM) 10K type strain sequencing project: providing services to taxonomists for standard genome sequencing and annotation.</title>
        <authorList>
            <consortium name="The Broad Institute Genomics Platform"/>
            <consortium name="The Broad Institute Genome Sequencing Center for Infectious Disease"/>
            <person name="Wu L."/>
            <person name="Ma J."/>
        </authorList>
    </citation>
    <scope>NUCLEOTIDE SEQUENCE [LARGE SCALE GENOMIC DNA]</scope>
    <source>
        <strain evidence="1 2">JCM 14319</strain>
    </source>
</reference>
<name>A0ABN2K4C4_9MICO</name>
<dbReference type="Proteomes" id="UP001500506">
    <property type="component" value="Unassembled WGS sequence"/>
</dbReference>
<evidence type="ECO:0000313" key="2">
    <source>
        <dbReference type="Proteomes" id="UP001500506"/>
    </source>
</evidence>
<dbReference type="RefSeq" id="WP_232496603.1">
    <property type="nucleotide sequence ID" value="NZ_BAAANH010000001.1"/>
</dbReference>
<organism evidence="1 2">
    <name type="scientific">Agromyces humatus</name>
    <dbReference type="NCBI Taxonomy" id="279573"/>
    <lineage>
        <taxon>Bacteria</taxon>
        <taxon>Bacillati</taxon>
        <taxon>Actinomycetota</taxon>
        <taxon>Actinomycetes</taxon>
        <taxon>Micrococcales</taxon>
        <taxon>Microbacteriaceae</taxon>
        <taxon>Agromyces</taxon>
    </lineage>
</organism>
<accession>A0ABN2K4C4</accession>
<dbReference type="EMBL" id="BAAANH010000001">
    <property type="protein sequence ID" value="GAA1747993.1"/>
    <property type="molecule type" value="Genomic_DNA"/>
</dbReference>